<evidence type="ECO:0000313" key="4">
    <source>
        <dbReference type="Proteomes" id="UP001285908"/>
    </source>
</evidence>
<dbReference type="InterPro" id="IPR013950">
    <property type="entry name" value="Mis14/Nsl1"/>
</dbReference>
<dbReference type="RefSeq" id="XP_062689198.1">
    <property type="nucleotide sequence ID" value="XM_062833869.1"/>
</dbReference>
<protein>
    <recommendedName>
        <fullName evidence="5">Kinetochore protein mis14</fullName>
    </recommendedName>
</protein>
<dbReference type="GeneID" id="87871491"/>
<organism evidence="3 4">
    <name type="scientific">Neurospora hispaniola</name>
    <dbReference type="NCBI Taxonomy" id="588809"/>
    <lineage>
        <taxon>Eukaryota</taxon>
        <taxon>Fungi</taxon>
        <taxon>Dikarya</taxon>
        <taxon>Ascomycota</taxon>
        <taxon>Pezizomycotina</taxon>
        <taxon>Sordariomycetes</taxon>
        <taxon>Sordariomycetidae</taxon>
        <taxon>Sordariales</taxon>
        <taxon>Sordariaceae</taxon>
        <taxon>Neurospora</taxon>
    </lineage>
</organism>
<feature type="compositionally biased region" description="Low complexity" evidence="2">
    <location>
        <begin position="94"/>
        <end position="129"/>
    </location>
</feature>
<proteinExistence type="predicted"/>
<evidence type="ECO:0000256" key="1">
    <source>
        <dbReference type="SAM" id="Coils"/>
    </source>
</evidence>
<evidence type="ECO:0008006" key="5">
    <source>
        <dbReference type="Google" id="ProtNLM"/>
    </source>
</evidence>
<dbReference type="GO" id="GO:0000070">
    <property type="term" value="P:mitotic sister chromatid segregation"/>
    <property type="evidence" value="ECO:0007669"/>
    <property type="project" value="InterPro"/>
</dbReference>
<sequence>MEMESAVHRRIELQSPEDFTYLIENVRRAAADSINAAFPPVDAGDRNGEDEEEEDELRVRIEQLVDDYITKTFTYVAPNISINGLPVTDPSEFLSSLSSSPLTSPSSTTTITTRTTNGTNNKKSSAKSSKIQKTKSKKKPKPQEEYEPFDPRKRSRLETLAREEEDLLRSIALLKRRVPASAASALAESLARQTEADQKALDRAKQKVVEEGVVAGRKALEGLLPFVDAAGAAAAAAAAAAAESGNGSGNGSGDVTTGKGGKEKGGAAAAAGAAMDRQEEIEDGFGKAVEALRRLKSQMPATVARMERARVAGGYVVAGVGGSGVVAAPGEGR</sequence>
<feature type="compositionally biased region" description="Basic and acidic residues" evidence="2">
    <location>
        <begin position="141"/>
        <end position="157"/>
    </location>
</feature>
<dbReference type="AlphaFoldDB" id="A0AAJ0I0F5"/>
<evidence type="ECO:0000313" key="3">
    <source>
        <dbReference type="EMBL" id="KAK3486641.1"/>
    </source>
</evidence>
<keyword evidence="4" id="KW-1185">Reference proteome</keyword>
<reference evidence="3 4" key="1">
    <citation type="journal article" date="2023" name="Mol. Phylogenet. Evol.">
        <title>Genome-scale phylogeny and comparative genomics of the fungal order Sordariales.</title>
        <authorList>
            <person name="Hensen N."/>
            <person name="Bonometti L."/>
            <person name="Westerberg I."/>
            <person name="Brannstrom I.O."/>
            <person name="Guillou S."/>
            <person name="Cros-Aarteil S."/>
            <person name="Calhoun S."/>
            <person name="Haridas S."/>
            <person name="Kuo A."/>
            <person name="Mondo S."/>
            <person name="Pangilinan J."/>
            <person name="Riley R."/>
            <person name="LaButti K."/>
            <person name="Andreopoulos B."/>
            <person name="Lipzen A."/>
            <person name="Chen C."/>
            <person name="Yan M."/>
            <person name="Daum C."/>
            <person name="Ng V."/>
            <person name="Clum A."/>
            <person name="Steindorff A."/>
            <person name="Ohm R.A."/>
            <person name="Martin F."/>
            <person name="Silar P."/>
            <person name="Natvig D.O."/>
            <person name="Lalanne C."/>
            <person name="Gautier V."/>
            <person name="Ament-Velasquez S.L."/>
            <person name="Kruys A."/>
            <person name="Hutchinson M.I."/>
            <person name="Powell A.J."/>
            <person name="Barry K."/>
            <person name="Miller A.N."/>
            <person name="Grigoriev I.V."/>
            <person name="Debuchy R."/>
            <person name="Gladieux P."/>
            <person name="Hiltunen Thoren M."/>
            <person name="Johannesson H."/>
        </authorList>
    </citation>
    <scope>NUCLEOTIDE SEQUENCE [LARGE SCALE GENOMIC DNA]</scope>
    <source>
        <strain evidence="3 4">FGSC 10403</strain>
    </source>
</reference>
<feature type="region of interest" description="Disordered" evidence="2">
    <location>
        <begin position="242"/>
        <end position="276"/>
    </location>
</feature>
<dbReference type="PANTHER" id="PTHR31749">
    <property type="entry name" value="KINETOCHORE-ASSOCIATED PROTEIN NSL1 HOMOLOG"/>
    <property type="match status" value="1"/>
</dbReference>
<name>A0AAJ0I0F5_9PEZI</name>
<comment type="caution">
    <text evidence="3">The sequence shown here is derived from an EMBL/GenBank/DDBJ whole genome shotgun (WGS) entry which is preliminary data.</text>
</comment>
<gene>
    <name evidence="3" type="ORF">B0T23DRAFT_230198</name>
</gene>
<accession>A0AAJ0I0F5</accession>
<feature type="compositionally biased region" description="Basic residues" evidence="2">
    <location>
        <begin position="130"/>
        <end position="140"/>
    </location>
</feature>
<evidence type="ECO:0000256" key="2">
    <source>
        <dbReference type="SAM" id="MobiDB-lite"/>
    </source>
</evidence>
<feature type="region of interest" description="Disordered" evidence="2">
    <location>
        <begin position="93"/>
        <end position="157"/>
    </location>
</feature>
<feature type="region of interest" description="Disordered" evidence="2">
    <location>
        <begin position="37"/>
        <end position="56"/>
    </location>
</feature>
<keyword evidence="1" id="KW-0175">Coiled coil</keyword>
<feature type="coiled-coil region" evidence="1">
    <location>
        <begin position="157"/>
        <end position="207"/>
    </location>
</feature>
<dbReference type="Proteomes" id="UP001285908">
    <property type="component" value="Unassembled WGS sequence"/>
</dbReference>
<dbReference type="Pfam" id="PF08641">
    <property type="entry name" value="Mis14"/>
    <property type="match status" value="1"/>
</dbReference>
<dbReference type="PANTHER" id="PTHR31749:SF3">
    <property type="entry name" value="KINETOCHORE-ASSOCIATED PROTEIN NSL1 HOMOLOG"/>
    <property type="match status" value="1"/>
</dbReference>
<dbReference type="GO" id="GO:0000444">
    <property type="term" value="C:MIS12/MIND type complex"/>
    <property type="evidence" value="ECO:0007669"/>
    <property type="project" value="TreeGrafter"/>
</dbReference>
<dbReference type="EMBL" id="JAULSX010000008">
    <property type="protein sequence ID" value="KAK3486641.1"/>
    <property type="molecule type" value="Genomic_DNA"/>
</dbReference>